<dbReference type="InterPro" id="IPR002938">
    <property type="entry name" value="FAD-bd"/>
</dbReference>
<dbReference type="InterPro" id="IPR010349">
    <property type="entry name" value="Asparaginase_II"/>
</dbReference>
<sequence length="608" mass="63426">MTPVRVVGGGPGGMLLAHLLARAGIPVTLLEAHKDFDRRFRGDSLHPWTLELLDQLGLADGLLALPHHPARWFRFHTPAGTLTPTDYGALDSRFPYVALMPQARFLDYLASESLRYPSFELRTGARVSGLVEEDGVVTGVRIGEEELPASLVVAADGRFSKVRNLAGLPARSLGAQTDILWFELPHRDTDPPDADVDLYFGADHYVGLLAGPENWQVGYSLPKGGYAAARAAGVEPIRAFLREHVGWLADRADLLAEFGQTTLLSVEIARVDTWHRPGLLLIGDAAHVISPVGGNGILMALQDAVAAANRLVPALRSGGVHETDLIAVQADRQAGRPEAVFFPRSALKPVQAAAMLRAGLDLDGELLALAAASHSGEPGHLDGAARILAGAGLDEGFLQNTPDLPLDADLAAAWRVAGTPPSSLAQNCSGKHAAMLATCVANGWDLATYRDPGHPLQRAVRAHVEALTGADATHVAVDGCGAPLFSTTVAGLARAFAALATADPGTPEGRVAAAIRGNPWWLGGTGRLPTRLIEAVPGLIAKDGAEGVFAAALPDGRALAVKVLDGSPRPLPAIVAAVLGTVPEEIAHVPVLGHGVEVGSVEAVGSSS</sequence>
<name>A0ABN2NFW2_9PSEU</name>
<accession>A0ABN2NFW2</accession>
<evidence type="ECO:0000256" key="1">
    <source>
        <dbReference type="ARBA" id="ARBA00023002"/>
    </source>
</evidence>
<dbReference type="PRINTS" id="PR00420">
    <property type="entry name" value="RNGMNOXGNASE"/>
</dbReference>
<dbReference type="SUPFAM" id="SSF51905">
    <property type="entry name" value="FAD/NAD(P)-binding domain"/>
    <property type="match status" value="1"/>
</dbReference>
<keyword evidence="1" id="KW-0560">Oxidoreductase</keyword>
<evidence type="ECO:0000313" key="4">
    <source>
        <dbReference type="Proteomes" id="UP001500449"/>
    </source>
</evidence>
<dbReference type="Pfam" id="PF06089">
    <property type="entry name" value="Asparaginase_II"/>
    <property type="match status" value="1"/>
</dbReference>
<organism evidence="3 4">
    <name type="scientific">Pseudonocardia ailaonensis</name>
    <dbReference type="NCBI Taxonomy" id="367279"/>
    <lineage>
        <taxon>Bacteria</taxon>
        <taxon>Bacillati</taxon>
        <taxon>Actinomycetota</taxon>
        <taxon>Actinomycetes</taxon>
        <taxon>Pseudonocardiales</taxon>
        <taxon>Pseudonocardiaceae</taxon>
        <taxon>Pseudonocardia</taxon>
    </lineage>
</organism>
<comment type="caution">
    <text evidence="3">The sequence shown here is derived from an EMBL/GenBank/DDBJ whole genome shotgun (WGS) entry which is preliminary data.</text>
</comment>
<protein>
    <recommendedName>
        <fullName evidence="2">FAD-binding domain-containing protein</fullName>
    </recommendedName>
</protein>
<proteinExistence type="predicted"/>
<dbReference type="EMBL" id="BAAAQK010000018">
    <property type="protein sequence ID" value="GAA1863201.1"/>
    <property type="molecule type" value="Genomic_DNA"/>
</dbReference>
<dbReference type="RefSeq" id="WP_344421585.1">
    <property type="nucleotide sequence ID" value="NZ_BAAAQK010000018.1"/>
</dbReference>
<evidence type="ECO:0000259" key="2">
    <source>
        <dbReference type="Pfam" id="PF01494"/>
    </source>
</evidence>
<dbReference type="Gene3D" id="3.50.50.60">
    <property type="entry name" value="FAD/NAD(P)-binding domain"/>
    <property type="match status" value="2"/>
</dbReference>
<dbReference type="PANTHER" id="PTHR43476">
    <property type="entry name" value="3-(3-HYDROXY-PHENYL)PROPIONATE/3-HYDROXYCINNAMIC ACID HYDROXYLASE"/>
    <property type="match status" value="1"/>
</dbReference>
<dbReference type="PANTHER" id="PTHR43476:SF5">
    <property type="entry name" value="FAD-DEPENDENT MONOOXYGENASE"/>
    <property type="match status" value="1"/>
</dbReference>
<dbReference type="InterPro" id="IPR036188">
    <property type="entry name" value="FAD/NAD-bd_sf"/>
</dbReference>
<dbReference type="Pfam" id="PF01494">
    <property type="entry name" value="FAD_binding_3"/>
    <property type="match status" value="1"/>
</dbReference>
<dbReference type="InterPro" id="IPR050631">
    <property type="entry name" value="PheA/TfdB_FAD_monoxygenase"/>
</dbReference>
<keyword evidence="4" id="KW-1185">Reference proteome</keyword>
<dbReference type="Proteomes" id="UP001500449">
    <property type="component" value="Unassembled WGS sequence"/>
</dbReference>
<feature type="domain" description="FAD-binding" evidence="2">
    <location>
        <begin position="2"/>
        <end position="316"/>
    </location>
</feature>
<gene>
    <name evidence="3" type="ORF">GCM10009836_49450</name>
</gene>
<evidence type="ECO:0000313" key="3">
    <source>
        <dbReference type="EMBL" id="GAA1863201.1"/>
    </source>
</evidence>
<reference evidence="3 4" key="1">
    <citation type="journal article" date="2019" name="Int. J. Syst. Evol. Microbiol.">
        <title>The Global Catalogue of Microorganisms (GCM) 10K type strain sequencing project: providing services to taxonomists for standard genome sequencing and annotation.</title>
        <authorList>
            <consortium name="The Broad Institute Genomics Platform"/>
            <consortium name="The Broad Institute Genome Sequencing Center for Infectious Disease"/>
            <person name="Wu L."/>
            <person name="Ma J."/>
        </authorList>
    </citation>
    <scope>NUCLEOTIDE SEQUENCE [LARGE SCALE GENOMIC DNA]</scope>
    <source>
        <strain evidence="3 4">JCM 16009</strain>
    </source>
</reference>